<accession>A0A645EFR2</accession>
<dbReference type="EMBL" id="VSSQ01046765">
    <property type="protein sequence ID" value="MPN00731.1"/>
    <property type="molecule type" value="Genomic_DNA"/>
</dbReference>
<dbReference type="AlphaFoldDB" id="A0A645EFR2"/>
<sequence length="68" mass="7395">MRHAAAAKGLNQRFFDDALFHVEREFAGALLRCAPADAMRQAADIGDLLCLNPLALFGNRSGIMLCAF</sequence>
<reference evidence="1" key="1">
    <citation type="submission" date="2019-08" db="EMBL/GenBank/DDBJ databases">
        <authorList>
            <person name="Kucharzyk K."/>
            <person name="Murdoch R.W."/>
            <person name="Higgins S."/>
            <person name="Loffler F."/>
        </authorList>
    </citation>
    <scope>NUCLEOTIDE SEQUENCE</scope>
</reference>
<organism evidence="1">
    <name type="scientific">bioreactor metagenome</name>
    <dbReference type="NCBI Taxonomy" id="1076179"/>
    <lineage>
        <taxon>unclassified sequences</taxon>
        <taxon>metagenomes</taxon>
        <taxon>ecological metagenomes</taxon>
    </lineage>
</organism>
<protein>
    <submittedName>
        <fullName evidence="1">Uncharacterized protein</fullName>
    </submittedName>
</protein>
<proteinExistence type="predicted"/>
<name>A0A645EFR2_9ZZZZ</name>
<gene>
    <name evidence="1" type="ORF">SDC9_147927</name>
</gene>
<comment type="caution">
    <text evidence="1">The sequence shown here is derived from an EMBL/GenBank/DDBJ whole genome shotgun (WGS) entry which is preliminary data.</text>
</comment>
<evidence type="ECO:0000313" key="1">
    <source>
        <dbReference type="EMBL" id="MPN00731.1"/>
    </source>
</evidence>